<dbReference type="Proteomes" id="UP001153678">
    <property type="component" value="Unassembled WGS sequence"/>
</dbReference>
<name>A0A9W4SYN8_9GLOM</name>
<dbReference type="AlphaFoldDB" id="A0A9W4SYN8"/>
<feature type="non-terminal residue" evidence="1">
    <location>
        <position position="126"/>
    </location>
</feature>
<comment type="caution">
    <text evidence="1">The sequence shown here is derived from an EMBL/GenBank/DDBJ whole genome shotgun (WGS) entry which is preliminary data.</text>
</comment>
<organism evidence="1 2">
    <name type="scientific">Funneliformis geosporum</name>
    <dbReference type="NCBI Taxonomy" id="1117311"/>
    <lineage>
        <taxon>Eukaryota</taxon>
        <taxon>Fungi</taxon>
        <taxon>Fungi incertae sedis</taxon>
        <taxon>Mucoromycota</taxon>
        <taxon>Glomeromycotina</taxon>
        <taxon>Glomeromycetes</taxon>
        <taxon>Glomerales</taxon>
        <taxon>Glomeraceae</taxon>
        <taxon>Funneliformis</taxon>
    </lineage>
</organism>
<evidence type="ECO:0000313" key="1">
    <source>
        <dbReference type="EMBL" id="CAI2186186.1"/>
    </source>
</evidence>
<sequence length="126" mass="14595">MYPENSELSRDIKLLNKVKRFSENLKSSHERQKQEKEIANTPPNICLEIDRNLKAERSRKEIFSDSLLGVFQRDHILSTNPVNEISEIVATTLDHDSDDNFSNTSDIIDYFKEEEGANDSIKRVLK</sequence>
<gene>
    <name evidence="1" type="ORF">FWILDA_LOCUS12449</name>
</gene>
<reference evidence="1" key="1">
    <citation type="submission" date="2022-08" db="EMBL/GenBank/DDBJ databases">
        <authorList>
            <person name="Kallberg Y."/>
            <person name="Tangrot J."/>
            <person name="Rosling A."/>
        </authorList>
    </citation>
    <scope>NUCLEOTIDE SEQUENCE</scope>
    <source>
        <strain evidence="1">Wild A</strain>
    </source>
</reference>
<protein>
    <submittedName>
        <fullName evidence="1">6571_t:CDS:1</fullName>
    </submittedName>
</protein>
<keyword evidence="2" id="KW-1185">Reference proteome</keyword>
<evidence type="ECO:0000313" key="2">
    <source>
        <dbReference type="Proteomes" id="UP001153678"/>
    </source>
</evidence>
<accession>A0A9W4SYN8</accession>
<dbReference type="EMBL" id="CAMKVN010004038">
    <property type="protein sequence ID" value="CAI2186186.1"/>
    <property type="molecule type" value="Genomic_DNA"/>
</dbReference>
<dbReference type="OrthoDB" id="2490640at2759"/>
<proteinExistence type="predicted"/>